<dbReference type="EMBL" id="CP017641">
    <property type="protein sequence ID" value="APZ91846.1"/>
    <property type="molecule type" value="Genomic_DNA"/>
</dbReference>
<proteinExistence type="predicted"/>
<sequence>MPQPYERTLPLGQHSMLLSVHRCLARTPKRVPLSPDDAPGLCHGYGVNLKLSDDGHWSRQCARELVLTPRIECGQSTCRLSGSQFIAAPMVDE</sequence>
<name>A0A1P8WCR0_9PLAN</name>
<keyword evidence="2" id="KW-1185">Reference proteome</keyword>
<accession>A0A1P8WCR0</accession>
<dbReference type="AlphaFoldDB" id="A0A1P8WCR0"/>
<organism evidence="1 2">
    <name type="scientific">Fuerstiella marisgermanici</name>
    <dbReference type="NCBI Taxonomy" id="1891926"/>
    <lineage>
        <taxon>Bacteria</taxon>
        <taxon>Pseudomonadati</taxon>
        <taxon>Planctomycetota</taxon>
        <taxon>Planctomycetia</taxon>
        <taxon>Planctomycetales</taxon>
        <taxon>Planctomycetaceae</taxon>
        <taxon>Fuerstiella</taxon>
    </lineage>
</organism>
<evidence type="ECO:0000313" key="2">
    <source>
        <dbReference type="Proteomes" id="UP000187735"/>
    </source>
</evidence>
<evidence type="ECO:0000313" key="1">
    <source>
        <dbReference type="EMBL" id="APZ91846.1"/>
    </source>
</evidence>
<dbReference type="Proteomes" id="UP000187735">
    <property type="component" value="Chromosome"/>
</dbReference>
<gene>
    <name evidence="1" type="ORF">Fuma_01442</name>
</gene>
<protein>
    <submittedName>
        <fullName evidence="1">Uncharacterized protein</fullName>
    </submittedName>
</protein>
<dbReference type="KEGG" id="fmr:Fuma_01442"/>
<reference evidence="1 2" key="1">
    <citation type="journal article" date="2016" name="Front. Microbiol.">
        <title>Fuerstia marisgermanicae gen. nov., sp. nov., an Unusual Member of the Phylum Planctomycetes from the German Wadden Sea.</title>
        <authorList>
            <person name="Kohn T."/>
            <person name="Heuer A."/>
            <person name="Jogler M."/>
            <person name="Vollmers J."/>
            <person name="Boedeker C."/>
            <person name="Bunk B."/>
            <person name="Rast P."/>
            <person name="Borchert D."/>
            <person name="Glockner I."/>
            <person name="Freese H.M."/>
            <person name="Klenk H.P."/>
            <person name="Overmann J."/>
            <person name="Kaster A.K."/>
            <person name="Rohde M."/>
            <person name="Wiegand S."/>
            <person name="Jogler C."/>
        </authorList>
    </citation>
    <scope>NUCLEOTIDE SEQUENCE [LARGE SCALE GENOMIC DNA]</scope>
    <source>
        <strain evidence="1 2">NH11</strain>
    </source>
</reference>
<dbReference type="STRING" id="1891926.Fuma_01442"/>